<sequence>MAAFGRAGGAADGFAAGDRRGIVLAKEFKEVATGGEQAVVVGRAVVCRQFRDQVQSRSWTVDHGDGDRAVEGDRGWVRAVRVPRSAPA</sequence>
<protein>
    <submittedName>
        <fullName evidence="1">Uncharacterized protein</fullName>
    </submittedName>
</protein>
<dbReference type="EMBL" id="JBEPAZ010000005">
    <property type="protein sequence ID" value="MER6427923.1"/>
    <property type="molecule type" value="Genomic_DNA"/>
</dbReference>
<evidence type="ECO:0000313" key="2">
    <source>
        <dbReference type="Proteomes" id="UP001470023"/>
    </source>
</evidence>
<name>A0ABV1U2H4_9ACTN</name>
<proteinExistence type="predicted"/>
<comment type="caution">
    <text evidence="1">The sequence shown here is derived from an EMBL/GenBank/DDBJ whole genome shotgun (WGS) entry which is preliminary data.</text>
</comment>
<reference evidence="1 2" key="1">
    <citation type="submission" date="2024-06" db="EMBL/GenBank/DDBJ databases">
        <title>The Natural Products Discovery Center: Release of the First 8490 Sequenced Strains for Exploring Actinobacteria Biosynthetic Diversity.</title>
        <authorList>
            <person name="Kalkreuter E."/>
            <person name="Kautsar S.A."/>
            <person name="Yang D."/>
            <person name="Bader C.D."/>
            <person name="Teijaro C.N."/>
            <person name="Fluegel L."/>
            <person name="Davis C.M."/>
            <person name="Simpson J.R."/>
            <person name="Lauterbach L."/>
            <person name="Steele A.D."/>
            <person name="Gui C."/>
            <person name="Meng S."/>
            <person name="Li G."/>
            <person name="Viehrig K."/>
            <person name="Ye F."/>
            <person name="Su P."/>
            <person name="Kiefer A.F."/>
            <person name="Nichols A."/>
            <person name="Cepeda A.J."/>
            <person name="Yan W."/>
            <person name="Fan B."/>
            <person name="Jiang Y."/>
            <person name="Adhikari A."/>
            <person name="Zheng C.-J."/>
            <person name="Schuster L."/>
            <person name="Cowan T.M."/>
            <person name="Smanski M.J."/>
            <person name="Chevrette M.G."/>
            <person name="De Carvalho L.P.S."/>
            <person name="Shen B."/>
        </authorList>
    </citation>
    <scope>NUCLEOTIDE SEQUENCE [LARGE SCALE GENOMIC DNA]</scope>
    <source>
        <strain evidence="1 2">NPDC001166</strain>
    </source>
</reference>
<dbReference type="Proteomes" id="UP001470023">
    <property type="component" value="Unassembled WGS sequence"/>
</dbReference>
<evidence type="ECO:0000313" key="1">
    <source>
        <dbReference type="EMBL" id="MER6427923.1"/>
    </source>
</evidence>
<accession>A0ABV1U2H4</accession>
<gene>
    <name evidence="1" type="ORF">ABT272_09280</name>
</gene>
<organism evidence="1 2">
    <name type="scientific">Streptomyces sp. 900105245</name>
    <dbReference type="NCBI Taxonomy" id="3154379"/>
    <lineage>
        <taxon>Bacteria</taxon>
        <taxon>Bacillati</taxon>
        <taxon>Actinomycetota</taxon>
        <taxon>Actinomycetes</taxon>
        <taxon>Kitasatosporales</taxon>
        <taxon>Streptomycetaceae</taxon>
        <taxon>Streptomyces</taxon>
    </lineage>
</organism>
<keyword evidence="2" id="KW-1185">Reference proteome</keyword>
<dbReference type="RefSeq" id="WP_352063256.1">
    <property type="nucleotide sequence ID" value="NZ_JBEPAZ010000005.1"/>
</dbReference>